<accession>A0A6G0ZFR9</accession>
<feature type="non-terminal residue" evidence="1">
    <location>
        <position position="174"/>
    </location>
</feature>
<reference evidence="1 2" key="1">
    <citation type="submission" date="2019-08" db="EMBL/GenBank/DDBJ databases">
        <title>Whole genome of Aphis craccivora.</title>
        <authorList>
            <person name="Voronova N.V."/>
            <person name="Shulinski R.S."/>
            <person name="Bandarenka Y.V."/>
            <person name="Zhorov D.G."/>
            <person name="Warner D."/>
        </authorList>
    </citation>
    <scope>NUCLEOTIDE SEQUENCE [LARGE SCALE GENOMIC DNA]</scope>
    <source>
        <strain evidence="1">180601</strain>
        <tissue evidence="1">Whole Body</tissue>
    </source>
</reference>
<sequence length="174" mass="20212">LHDVHGFFKEHFLPDEELSLVNLDNDSEADNTVDLGNSEFQVRNKSYDNLKDELSEWVVQNIKPHVLETLPLDARTLLKTPRQPLIRKVLPGEYYHFGVYKGIMQFLKSHKKFASLKIDVEIMVNIDGLPILASSNSQLWPILCSVFQFNHVFMVGLYHGKDKMFPITYMLFFI</sequence>
<dbReference type="EMBL" id="VUJU01000567">
    <property type="protein sequence ID" value="KAF0769612.1"/>
    <property type="molecule type" value="Genomic_DNA"/>
</dbReference>
<dbReference type="AlphaFoldDB" id="A0A6G0ZFR9"/>
<comment type="caution">
    <text evidence="1">The sequence shown here is derived from an EMBL/GenBank/DDBJ whole genome shotgun (WGS) entry which is preliminary data.</text>
</comment>
<keyword evidence="2" id="KW-1185">Reference proteome</keyword>
<gene>
    <name evidence="1" type="ORF">FWK35_00004944</name>
</gene>
<dbReference type="PANTHER" id="PTHR33053">
    <property type="entry name" value="PROTEIN, PUTATIVE-RELATED"/>
    <property type="match status" value="1"/>
</dbReference>
<proteinExistence type="predicted"/>
<feature type="non-terminal residue" evidence="1">
    <location>
        <position position="1"/>
    </location>
</feature>
<evidence type="ECO:0000313" key="1">
    <source>
        <dbReference type="EMBL" id="KAF0769612.1"/>
    </source>
</evidence>
<dbReference type="Proteomes" id="UP000478052">
    <property type="component" value="Unassembled WGS sequence"/>
</dbReference>
<protein>
    <submittedName>
        <fullName evidence="1">Uncharacterized protein</fullName>
    </submittedName>
</protein>
<organism evidence="1 2">
    <name type="scientific">Aphis craccivora</name>
    <name type="common">Cowpea aphid</name>
    <dbReference type="NCBI Taxonomy" id="307492"/>
    <lineage>
        <taxon>Eukaryota</taxon>
        <taxon>Metazoa</taxon>
        <taxon>Ecdysozoa</taxon>
        <taxon>Arthropoda</taxon>
        <taxon>Hexapoda</taxon>
        <taxon>Insecta</taxon>
        <taxon>Pterygota</taxon>
        <taxon>Neoptera</taxon>
        <taxon>Paraneoptera</taxon>
        <taxon>Hemiptera</taxon>
        <taxon>Sternorrhyncha</taxon>
        <taxon>Aphidomorpha</taxon>
        <taxon>Aphidoidea</taxon>
        <taxon>Aphididae</taxon>
        <taxon>Aphidini</taxon>
        <taxon>Aphis</taxon>
        <taxon>Aphis</taxon>
    </lineage>
</organism>
<evidence type="ECO:0000313" key="2">
    <source>
        <dbReference type="Proteomes" id="UP000478052"/>
    </source>
</evidence>
<name>A0A6G0ZFR9_APHCR</name>
<dbReference type="OrthoDB" id="6629909at2759"/>